<gene>
    <name evidence="1" type="ORF">AS189_09290</name>
</gene>
<proteinExistence type="predicted"/>
<reference evidence="2" key="1">
    <citation type="submission" date="2015-11" db="EMBL/GenBank/DDBJ databases">
        <authorList>
            <person name="Kumar R."/>
            <person name="Singh D."/>
            <person name="Swarnkar M.K."/>
            <person name="Singh A.K."/>
            <person name="Kumar S."/>
        </authorList>
    </citation>
    <scope>NUCLEOTIDE SEQUENCE [LARGE SCALE GENOMIC DNA]</scope>
    <source>
        <strain evidence="2">ERGS4:06</strain>
    </source>
</reference>
<dbReference type="EMBL" id="CP013200">
    <property type="protein sequence ID" value="ALO66648.1"/>
    <property type="molecule type" value="Genomic_DNA"/>
</dbReference>
<dbReference type="AlphaFoldDB" id="A0A0S2LZH6"/>
<protein>
    <submittedName>
        <fullName evidence="1">Uncharacterized protein</fullName>
    </submittedName>
</protein>
<accession>A0A0S2LZH6</accession>
<organism evidence="1 2">
    <name type="scientific">Arthrobacter alpinus</name>
    <dbReference type="NCBI Taxonomy" id="656366"/>
    <lineage>
        <taxon>Bacteria</taxon>
        <taxon>Bacillati</taxon>
        <taxon>Actinomycetota</taxon>
        <taxon>Actinomycetes</taxon>
        <taxon>Micrococcales</taxon>
        <taxon>Micrococcaceae</taxon>
        <taxon>Arthrobacter</taxon>
    </lineage>
</organism>
<reference evidence="1 2" key="2">
    <citation type="journal article" date="2016" name="J. Biotechnol.">
        <title>Complete genome sequence of Arthrobacter alpinus ERGS4:06, a yellow pigmented bacterium tolerant to cold and radiations isolated from Sikkim Himalaya.</title>
        <authorList>
            <person name="Kumar R."/>
            <person name="Singh D."/>
            <person name="Swarnkar M.K."/>
            <person name="Singh A.K."/>
            <person name="Kumar S."/>
        </authorList>
    </citation>
    <scope>NUCLEOTIDE SEQUENCE [LARGE SCALE GENOMIC DNA]</scope>
    <source>
        <strain evidence="1 2">ERGS4:06</strain>
    </source>
</reference>
<sequence>MCDERLPGAGASELPELSGLPDVITMEELIRWRVREEVARHNAHGTAKFGRLIELSATEREFNAHGRHDSSRKAVNWEQQADTAVRGFERNAFFVLVDDRQVCNLSDEIDVLKATEATFIKLIPLVGG</sequence>
<name>A0A0S2LZH6_9MICC</name>
<evidence type="ECO:0000313" key="1">
    <source>
        <dbReference type="EMBL" id="ALO66648.1"/>
    </source>
</evidence>
<evidence type="ECO:0000313" key="2">
    <source>
        <dbReference type="Proteomes" id="UP000059574"/>
    </source>
</evidence>
<dbReference type="Proteomes" id="UP000059574">
    <property type="component" value="Chromosome"/>
</dbReference>